<dbReference type="PANTHER" id="PTHR46577">
    <property type="entry name" value="HTH-TYPE TRANSCRIPTIONAL REGULATORY PROTEIN GABR"/>
    <property type="match status" value="1"/>
</dbReference>
<evidence type="ECO:0000313" key="8">
    <source>
        <dbReference type="Proteomes" id="UP000199350"/>
    </source>
</evidence>
<dbReference type="GO" id="GO:0003700">
    <property type="term" value="F:DNA-binding transcription factor activity"/>
    <property type="evidence" value="ECO:0007669"/>
    <property type="project" value="InterPro"/>
</dbReference>
<evidence type="ECO:0000256" key="4">
    <source>
        <dbReference type="ARBA" id="ARBA00023125"/>
    </source>
</evidence>
<keyword evidence="8" id="KW-1185">Reference proteome</keyword>
<dbReference type="STRING" id="38302.SAMN04488535_0533"/>
<dbReference type="Gene3D" id="3.40.640.10">
    <property type="entry name" value="Type I PLP-dependent aspartate aminotransferase-like (Major domain)"/>
    <property type="match status" value="1"/>
</dbReference>
<keyword evidence="4" id="KW-0238">DNA-binding</keyword>
<gene>
    <name evidence="7" type="ORF">SAMN04488535_0533</name>
</gene>
<dbReference type="AlphaFoldDB" id="A0A1G9MCB0"/>
<dbReference type="PROSITE" id="PS50949">
    <property type="entry name" value="HTH_GNTR"/>
    <property type="match status" value="1"/>
</dbReference>
<dbReference type="InterPro" id="IPR015421">
    <property type="entry name" value="PyrdxlP-dep_Trfase_major"/>
</dbReference>
<dbReference type="EMBL" id="LT629700">
    <property type="protein sequence ID" value="SDL71631.1"/>
    <property type="molecule type" value="Genomic_DNA"/>
</dbReference>
<evidence type="ECO:0000259" key="6">
    <source>
        <dbReference type="PROSITE" id="PS50949"/>
    </source>
</evidence>
<evidence type="ECO:0000256" key="1">
    <source>
        <dbReference type="ARBA" id="ARBA00005384"/>
    </source>
</evidence>
<keyword evidence="5" id="KW-0804">Transcription</keyword>
<dbReference type="SUPFAM" id="SSF46785">
    <property type="entry name" value="Winged helix' DNA-binding domain"/>
    <property type="match status" value="1"/>
</dbReference>
<dbReference type="SUPFAM" id="SSF53383">
    <property type="entry name" value="PLP-dependent transferases"/>
    <property type="match status" value="1"/>
</dbReference>
<evidence type="ECO:0000313" key="7">
    <source>
        <dbReference type="EMBL" id="SDL71631.1"/>
    </source>
</evidence>
<dbReference type="CDD" id="cd00609">
    <property type="entry name" value="AAT_like"/>
    <property type="match status" value="1"/>
</dbReference>
<dbReference type="InterPro" id="IPR015424">
    <property type="entry name" value="PyrdxlP-dep_Trfase"/>
</dbReference>
<evidence type="ECO:0000256" key="2">
    <source>
        <dbReference type="ARBA" id="ARBA00022898"/>
    </source>
</evidence>
<evidence type="ECO:0000256" key="3">
    <source>
        <dbReference type="ARBA" id="ARBA00023015"/>
    </source>
</evidence>
<dbReference type="SMART" id="SM00345">
    <property type="entry name" value="HTH_GNTR"/>
    <property type="match status" value="1"/>
</dbReference>
<dbReference type="GO" id="GO:0003677">
    <property type="term" value="F:DNA binding"/>
    <property type="evidence" value="ECO:0007669"/>
    <property type="project" value="UniProtKB-KW"/>
</dbReference>
<dbReference type="PANTHER" id="PTHR46577:SF1">
    <property type="entry name" value="HTH-TYPE TRANSCRIPTIONAL REGULATORY PROTEIN GABR"/>
    <property type="match status" value="1"/>
</dbReference>
<sequence length="449" mass="47039">MFAVDRSLPTSLPAQIVSGMRGLVAAGELTGGDRVPSTRELARQLGVSRGSVVTAYDQLLSEGVLLSAQGAPTVVHPDLPRVSPPPPPVAAAPHPAAHRALSLRPSSGHPGTIPPAAWRSAWREAAAMPAQPADKSGQAALRRAIAGHLRLARGLAVSADNVLVTGGSREGLLLILMSLGRDLRIGVEDPGHPGLRSVIPLAGHTPVTCETDELGIDVASLPGDLDAVLVTPSHLYPLGASMPASRRLALLEWAATNGVTVIEDDFNSELRHRVSPLPTLGMLASEASVITLGTFSTLLSTQLNAGYVVADAVIAQALRATRQTLGMPVSPVTQHAIAHLLEGGFVRRNTRVVHKKLTDRMDRLRDAVVPALEASGALITLGQDCLGADIVAAFPTSDAQEQFVGLLARREIEVGRAGPDLLLSFGHLSDDDFGRAVRILTGLTPTRPR</sequence>
<dbReference type="InterPro" id="IPR000524">
    <property type="entry name" value="Tscrpt_reg_HTH_GntR"/>
</dbReference>
<name>A0A1G9MCB0_9CORY</name>
<dbReference type="RefSeq" id="WP_092148397.1">
    <property type="nucleotide sequence ID" value="NZ_LT629700.1"/>
</dbReference>
<organism evidence="7 8">
    <name type="scientific">Corynebacterium mycetoides</name>
    <dbReference type="NCBI Taxonomy" id="38302"/>
    <lineage>
        <taxon>Bacteria</taxon>
        <taxon>Bacillati</taxon>
        <taxon>Actinomycetota</taxon>
        <taxon>Actinomycetes</taxon>
        <taxon>Mycobacteriales</taxon>
        <taxon>Corynebacteriaceae</taxon>
        <taxon>Corynebacterium</taxon>
    </lineage>
</organism>
<dbReference type="InterPro" id="IPR051446">
    <property type="entry name" value="HTH_trans_reg/aminotransferase"/>
</dbReference>
<dbReference type="InterPro" id="IPR036390">
    <property type="entry name" value="WH_DNA-bd_sf"/>
</dbReference>
<dbReference type="CDD" id="cd07377">
    <property type="entry name" value="WHTH_GntR"/>
    <property type="match status" value="1"/>
</dbReference>
<evidence type="ECO:0000256" key="5">
    <source>
        <dbReference type="ARBA" id="ARBA00023163"/>
    </source>
</evidence>
<reference evidence="8" key="1">
    <citation type="submission" date="2016-10" db="EMBL/GenBank/DDBJ databases">
        <authorList>
            <person name="Varghese N."/>
            <person name="Submissions S."/>
        </authorList>
    </citation>
    <scope>NUCLEOTIDE SEQUENCE [LARGE SCALE GENOMIC DNA]</scope>
    <source>
        <strain evidence="8">DSM 20632</strain>
    </source>
</reference>
<proteinExistence type="inferred from homology"/>
<comment type="similarity">
    <text evidence="1">In the C-terminal section; belongs to the class-I pyridoxal-phosphate-dependent aminotransferase family.</text>
</comment>
<keyword evidence="3" id="KW-0805">Transcription regulation</keyword>
<dbReference type="Proteomes" id="UP000199350">
    <property type="component" value="Chromosome I"/>
</dbReference>
<dbReference type="PRINTS" id="PR00035">
    <property type="entry name" value="HTHGNTR"/>
</dbReference>
<dbReference type="InterPro" id="IPR036388">
    <property type="entry name" value="WH-like_DNA-bd_sf"/>
</dbReference>
<feature type="domain" description="HTH gntR-type" evidence="6">
    <location>
        <begin position="10"/>
        <end position="78"/>
    </location>
</feature>
<accession>A0A1G9MCB0</accession>
<protein>
    <submittedName>
        <fullName evidence="7">Transcriptional regulator, GntR family</fullName>
    </submittedName>
</protein>
<keyword evidence="2" id="KW-0663">Pyridoxal phosphate</keyword>
<dbReference type="OrthoDB" id="199743at2"/>
<dbReference type="Pfam" id="PF00392">
    <property type="entry name" value="GntR"/>
    <property type="match status" value="1"/>
</dbReference>
<dbReference type="Gene3D" id="1.10.10.10">
    <property type="entry name" value="Winged helix-like DNA-binding domain superfamily/Winged helix DNA-binding domain"/>
    <property type="match status" value="1"/>
</dbReference>